<reference evidence="2 3" key="1">
    <citation type="submission" date="2016-12" db="EMBL/GenBank/DDBJ databases">
        <authorList>
            <person name="Song W.-J."/>
            <person name="Kurnit D.M."/>
        </authorList>
    </citation>
    <scope>NUCLEOTIDE SEQUENCE [LARGE SCALE GENOMIC DNA]</scope>
    <source>
        <strain evidence="2 3">DSM 19599</strain>
    </source>
</reference>
<feature type="region of interest" description="Disordered" evidence="1">
    <location>
        <begin position="1"/>
        <end position="66"/>
    </location>
</feature>
<sequence length="214" mass="23141">MRSQGTPLPQPAVQTDATPGCRHPGGRRSPDRPAHPPEAIQPAPPPWPPASSRGTHASTPAPPKAERSGCLLTHAVRVRKPAVAACPFVRAPLYAHLYKDTTPQAAWGANPDRAPHPAPDPVRGFLSRQPVVDWNRSKHKNDLQSPSADAMVRSMGYRAESAASFHAIRSPGPPAGPAGWWQQRIERRNRRRVADRRSSRGAGLPAPSRNGDLD</sequence>
<gene>
    <name evidence="2" type="ORF">SAMN02745172_02791</name>
</gene>
<protein>
    <submittedName>
        <fullName evidence="2">Uncharacterized protein</fullName>
    </submittedName>
</protein>
<feature type="compositionally biased region" description="Polar residues" evidence="1">
    <location>
        <begin position="1"/>
        <end position="17"/>
    </location>
</feature>
<evidence type="ECO:0000313" key="2">
    <source>
        <dbReference type="EMBL" id="SHO66136.1"/>
    </source>
</evidence>
<evidence type="ECO:0000256" key="1">
    <source>
        <dbReference type="SAM" id="MobiDB-lite"/>
    </source>
</evidence>
<accession>A0A1M7ZN98</accession>
<feature type="region of interest" description="Disordered" evidence="1">
    <location>
        <begin position="165"/>
        <end position="214"/>
    </location>
</feature>
<dbReference type="AlphaFoldDB" id="A0A1M7ZN98"/>
<name>A0A1M7ZN98_9HYPH</name>
<evidence type="ECO:0000313" key="3">
    <source>
        <dbReference type="Proteomes" id="UP000186406"/>
    </source>
</evidence>
<dbReference type="Proteomes" id="UP000186406">
    <property type="component" value="Unassembled WGS sequence"/>
</dbReference>
<organism evidence="2 3">
    <name type="scientific">Pseudoxanthobacter soli DSM 19599</name>
    <dbReference type="NCBI Taxonomy" id="1123029"/>
    <lineage>
        <taxon>Bacteria</taxon>
        <taxon>Pseudomonadati</taxon>
        <taxon>Pseudomonadota</taxon>
        <taxon>Alphaproteobacteria</taxon>
        <taxon>Hyphomicrobiales</taxon>
        <taxon>Segnochrobactraceae</taxon>
        <taxon>Pseudoxanthobacter</taxon>
    </lineage>
</organism>
<proteinExistence type="predicted"/>
<keyword evidence="3" id="KW-1185">Reference proteome</keyword>
<dbReference type="STRING" id="1123029.SAMN02745172_02791"/>
<dbReference type="EMBL" id="FRXO01000005">
    <property type="protein sequence ID" value="SHO66136.1"/>
    <property type="molecule type" value="Genomic_DNA"/>
</dbReference>